<dbReference type="InterPro" id="IPR027417">
    <property type="entry name" value="P-loop_NTPase"/>
</dbReference>
<evidence type="ECO:0000313" key="2">
    <source>
        <dbReference type="EMBL" id="OZJ02949.1"/>
    </source>
</evidence>
<dbReference type="PANTHER" id="PTHR46406:SF1">
    <property type="entry name" value="NITRIC OXIDE-ASSOCIATED PROTEIN 1"/>
    <property type="match status" value="1"/>
</dbReference>
<dbReference type="PANTHER" id="PTHR46406">
    <property type="entry name" value="NITRIC OXIDE-ASSOCIATED PROTEIN 1"/>
    <property type="match status" value="1"/>
</dbReference>
<comment type="caution">
    <text evidence="2">The sequence shown here is derived from an EMBL/GenBank/DDBJ whole genome shotgun (WGS) entry which is preliminary data.</text>
</comment>
<dbReference type="Pfam" id="PF01926">
    <property type="entry name" value="MMR_HSR1"/>
    <property type="match status" value="1"/>
</dbReference>
<feature type="domain" description="G" evidence="1">
    <location>
        <begin position="195"/>
        <end position="267"/>
    </location>
</feature>
<evidence type="ECO:0000313" key="3">
    <source>
        <dbReference type="Proteomes" id="UP000242875"/>
    </source>
</evidence>
<keyword evidence="3" id="KW-1185">Reference proteome</keyword>
<sequence>MSRPGIQTTSKQLSERDAELLVRHLDADVQSLLLNDAIPRNSEIRNLSDETDSATTRVSRTLCLRCHNLLHQNHEIAPAQSNLITDHQIFAKMRKEQNGIVLLVVDIYDFPFSLVRNVQQIIGSHRPIVLVVNKVDVLPNPDRHSARVQKWVREQCKQLGLPTFKNICLVSAKKGYGIFELINTIRELRDAKDDIYMVGYTNVGKSQVLNALLNKTKESSHLKVTSSKVPGTTIGKISVPLSVFENLLGPVDDKPRDIIDTPGIVNQQQAIHFLRPELLDTILPKQRVKPLNYRLPEGKTIFLGPFARIDVVEAEKPIIATVCSAISPHIVTTCKISTDTSHPTHDPKTLNILNVAQLPTLQPLPNYIQAHGDGSPVAQFDLALSGAGWIGFAGIAGKLKLTVWSPGGDEGLVWKREPALLPFEFSAKGKKLTKL</sequence>
<accession>A0A261XX55</accession>
<dbReference type="Gene3D" id="3.40.50.300">
    <property type="entry name" value="P-loop containing nucleotide triphosphate hydrolases"/>
    <property type="match status" value="1"/>
</dbReference>
<dbReference type="GO" id="GO:0005525">
    <property type="term" value="F:GTP binding"/>
    <property type="evidence" value="ECO:0007669"/>
    <property type="project" value="InterPro"/>
</dbReference>
<organism evidence="2 3">
    <name type="scientific">Bifiguratus adelaidae</name>
    <dbReference type="NCBI Taxonomy" id="1938954"/>
    <lineage>
        <taxon>Eukaryota</taxon>
        <taxon>Fungi</taxon>
        <taxon>Fungi incertae sedis</taxon>
        <taxon>Mucoromycota</taxon>
        <taxon>Mucoromycotina</taxon>
        <taxon>Endogonomycetes</taxon>
        <taxon>Endogonales</taxon>
        <taxon>Endogonales incertae sedis</taxon>
        <taxon>Bifiguratus</taxon>
    </lineage>
</organism>
<gene>
    <name evidence="2" type="ORF">BZG36_04616</name>
</gene>
<dbReference type="AlphaFoldDB" id="A0A261XX55"/>
<dbReference type="SUPFAM" id="SSF52540">
    <property type="entry name" value="P-loop containing nucleoside triphosphate hydrolases"/>
    <property type="match status" value="1"/>
</dbReference>
<dbReference type="Proteomes" id="UP000242875">
    <property type="component" value="Unassembled WGS sequence"/>
</dbReference>
<dbReference type="InterPro" id="IPR006073">
    <property type="entry name" value="GTP-bd"/>
</dbReference>
<dbReference type="InterPro" id="IPR052807">
    <property type="entry name" value="Mito_transl_resp_regulator"/>
</dbReference>
<dbReference type="EMBL" id="MVBO01000114">
    <property type="protein sequence ID" value="OZJ02949.1"/>
    <property type="molecule type" value="Genomic_DNA"/>
</dbReference>
<evidence type="ECO:0000259" key="1">
    <source>
        <dbReference type="Pfam" id="PF01926"/>
    </source>
</evidence>
<proteinExistence type="predicted"/>
<name>A0A261XX55_9FUNG</name>
<dbReference type="CDD" id="cd01855">
    <property type="entry name" value="YqeH"/>
    <property type="match status" value="1"/>
</dbReference>
<dbReference type="OrthoDB" id="1696305at2759"/>
<protein>
    <recommendedName>
        <fullName evidence="1">G domain-containing protein</fullName>
    </recommendedName>
</protein>
<reference evidence="2 3" key="1">
    <citation type="journal article" date="2017" name="Mycologia">
        <title>Bifiguratus adelaidae, gen. et sp. nov., a new member of Mucoromycotina in endophytic and soil-dwelling habitats.</title>
        <authorList>
            <person name="Torres-Cruz T.J."/>
            <person name="Billingsley Tobias T.L."/>
            <person name="Almatruk M."/>
            <person name="Hesse C."/>
            <person name="Kuske C.R."/>
            <person name="Desiro A."/>
            <person name="Benucci G.M."/>
            <person name="Bonito G."/>
            <person name="Stajich J.E."/>
            <person name="Dunlap C."/>
            <person name="Arnold A.E."/>
            <person name="Porras-Alfaro A."/>
        </authorList>
    </citation>
    <scope>NUCLEOTIDE SEQUENCE [LARGE SCALE GENOMIC DNA]</scope>
    <source>
        <strain evidence="2 3">AZ0501</strain>
    </source>
</reference>